<dbReference type="RefSeq" id="WP_102724111.1">
    <property type="nucleotide sequence ID" value="NZ_PNHG01000009.1"/>
</dbReference>
<dbReference type="Gene3D" id="1.20.120.1080">
    <property type="match status" value="1"/>
</dbReference>
<dbReference type="PANTHER" id="PTHR18934:SF99">
    <property type="entry name" value="ATP-DEPENDENT RNA HELICASE DHX37-RELATED"/>
    <property type="match status" value="1"/>
</dbReference>
<keyword evidence="2" id="KW-0378">Hydrolase</keyword>
<reference evidence="7 8" key="1">
    <citation type="submission" date="2017-09" db="EMBL/GenBank/DDBJ databases">
        <title>Bacterial strain isolated from the female urinary microbiota.</title>
        <authorList>
            <person name="Thomas-White K."/>
            <person name="Kumar N."/>
            <person name="Forster S."/>
            <person name="Putonti C."/>
            <person name="Lawley T."/>
            <person name="Wolfe A.J."/>
        </authorList>
    </citation>
    <scope>NUCLEOTIDE SEQUENCE [LARGE SCALE GENOMIC DNA]</scope>
    <source>
        <strain evidence="7 8">UMB0792</strain>
    </source>
</reference>
<dbReference type="GO" id="GO:0003723">
    <property type="term" value="F:RNA binding"/>
    <property type="evidence" value="ECO:0007669"/>
    <property type="project" value="TreeGrafter"/>
</dbReference>
<comment type="caution">
    <text evidence="7">The sequence shown here is derived from an EMBL/GenBank/DDBJ whole genome shotgun (WGS) entry which is preliminary data.</text>
</comment>
<dbReference type="FunFam" id="1.20.120.1080:FF:000005">
    <property type="entry name" value="ATP-dependent helicase HrpA"/>
    <property type="match status" value="1"/>
</dbReference>
<dbReference type="GO" id="GO:0005524">
    <property type="term" value="F:ATP binding"/>
    <property type="evidence" value="ECO:0007669"/>
    <property type="project" value="UniProtKB-KW"/>
</dbReference>
<dbReference type="GO" id="GO:0003724">
    <property type="term" value="F:RNA helicase activity"/>
    <property type="evidence" value="ECO:0007669"/>
    <property type="project" value="InterPro"/>
</dbReference>
<dbReference type="InterPro" id="IPR011709">
    <property type="entry name" value="DEAD-box_helicase_OB_fold"/>
</dbReference>
<dbReference type="CDD" id="cd17989">
    <property type="entry name" value="DEXHc_HrpA"/>
    <property type="match status" value="1"/>
</dbReference>
<dbReference type="InterPro" id="IPR011545">
    <property type="entry name" value="DEAD/DEAH_box_helicase_dom"/>
</dbReference>
<dbReference type="PROSITE" id="PS51192">
    <property type="entry name" value="HELICASE_ATP_BIND_1"/>
    <property type="match status" value="1"/>
</dbReference>
<dbReference type="Pfam" id="PF00270">
    <property type="entry name" value="DEAD"/>
    <property type="match status" value="1"/>
</dbReference>
<evidence type="ECO:0000256" key="1">
    <source>
        <dbReference type="ARBA" id="ARBA00022741"/>
    </source>
</evidence>
<dbReference type="Gene3D" id="3.40.50.300">
    <property type="entry name" value="P-loop containing nucleotide triphosphate hydrolases"/>
    <property type="match status" value="2"/>
</dbReference>
<dbReference type="Pfam" id="PF07717">
    <property type="entry name" value="OB_NTP_bind"/>
    <property type="match status" value="1"/>
</dbReference>
<evidence type="ECO:0000256" key="4">
    <source>
        <dbReference type="ARBA" id="ARBA00022840"/>
    </source>
</evidence>
<evidence type="ECO:0000259" key="6">
    <source>
        <dbReference type="PROSITE" id="PS51194"/>
    </source>
</evidence>
<name>A0A2N6T4C0_9CORY</name>
<dbReference type="SMART" id="SM00382">
    <property type="entry name" value="AAA"/>
    <property type="match status" value="1"/>
</dbReference>
<dbReference type="Pfam" id="PF00271">
    <property type="entry name" value="Helicase_C"/>
    <property type="match status" value="1"/>
</dbReference>
<dbReference type="InterPro" id="IPR010222">
    <property type="entry name" value="RNA_helicase_HrpA"/>
</dbReference>
<gene>
    <name evidence="7" type="primary">hrpA</name>
    <name evidence="7" type="ORF">CJ203_07160</name>
</gene>
<dbReference type="InterPro" id="IPR024590">
    <property type="entry name" value="HrpA_C"/>
</dbReference>
<evidence type="ECO:0000256" key="2">
    <source>
        <dbReference type="ARBA" id="ARBA00022801"/>
    </source>
</evidence>
<dbReference type="SMART" id="SM00847">
    <property type="entry name" value="HA2"/>
    <property type="match status" value="1"/>
</dbReference>
<dbReference type="EMBL" id="PNHG01000009">
    <property type="protein sequence ID" value="PMC64171.1"/>
    <property type="molecule type" value="Genomic_DNA"/>
</dbReference>
<dbReference type="NCBIfam" id="TIGR01967">
    <property type="entry name" value="DEAH_box_HrpA"/>
    <property type="match status" value="1"/>
</dbReference>
<keyword evidence="3 7" id="KW-0347">Helicase</keyword>
<proteinExistence type="predicted"/>
<dbReference type="Pfam" id="PF11898">
    <property type="entry name" value="DUF3418"/>
    <property type="match status" value="1"/>
</dbReference>
<dbReference type="CDD" id="cd18791">
    <property type="entry name" value="SF2_C_RHA"/>
    <property type="match status" value="1"/>
</dbReference>
<keyword evidence="4" id="KW-0067">ATP-binding</keyword>
<organism evidence="7 8">
    <name type="scientific">Corynebacterium tuscaniense</name>
    <dbReference type="NCBI Taxonomy" id="302449"/>
    <lineage>
        <taxon>Bacteria</taxon>
        <taxon>Bacillati</taxon>
        <taxon>Actinomycetota</taxon>
        <taxon>Actinomycetes</taxon>
        <taxon>Mycobacteriales</taxon>
        <taxon>Corynebacteriaceae</taxon>
        <taxon>Corynebacterium</taxon>
    </lineage>
</organism>
<keyword evidence="1" id="KW-0547">Nucleotide-binding</keyword>
<feature type="domain" description="Helicase C-terminal" evidence="6">
    <location>
        <begin position="289"/>
        <end position="452"/>
    </location>
</feature>
<evidence type="ECO:0000256" key="3">
    <source>
        <dbReference type="ARBA" id="ARBA00022806"/>
    </source>
</evidence>
<dbReference type="NCBIfam" id="NF008348">
    <property type="entry name" value="PRK11131.1"/>
    <property type="match status" value="1"/>
</dbReference>
<dbReference type="SMART" id="SM00490">
    <property type="entry name" value="HELICc"/>
    <property type="match status" value="1"/>
</dbReference>
<dbReference type="InterPro" id="IPR027417">
    <property type="entry name" value="P-loop_NTPase"/>
</dbReference>
<protein>
    <submittedName>
        <fullName evidence="7">ATP-dependent RNA helicase HrpA</fullName>
    </submittedName>
</protein>
<sequence length="1308" mass="146359">MTNTQPPQDLTRGDLYSRIDELPLTAVRRFQRRLKKARSAGALASISKDMDAEALKVAAIDEHVPEITYPDNLPVSLQRDKIMDLVRDNQVVIIAGETGSGKTTQIPKMLLELGRGRRGMIGHTQPRRIAARTVAERIADELGQDIGESVGYAIRFNDHVSATTAVKLMTDGILLAEMQHDRYLNAYDTIIIDEAHERSLNIDFLLGYLKKLLPHRPDLKVIITSATIDPERFAAHFSDKDGRPAPIIEVSGRTYPVEIRYRPLETEVTSKKGDTKVVDIDMLDGLVAALKELMAEGDGDILCFFASERDIRDAMEVIEKQHWRNVEVTPLFGRLSNAEQHRVFSPHSGRRIVLATNIAETSLTVPGIHYVVDTGLARISRYSTRTKVQRLPIEEISQASANQRSGRSGRIADGIAIRLYSEENFNSRPEFTDPEILRTNLASVILQMINLRLGDISEFPFVQPPEQKAVRDGLMLLHELGAITDKEDRDLPVLTPIGREIARIPVDPRMARMLVEANRLGVLADVTVIVAAMTIQDVRERPLEFQAQADQAHARFKDKTSDFLASLNLWDYIKDARDELSGNAFRKRMKKEFLHYMRIREWFDLVGQLREAQKQLGWNKLRHAEAGERDPMAVHQSLLTGLLSNIGARDGNSKEFKGARGTRFMVFPGSVLAKKPPEFIMAAELVETSRLWARDVAAIDPAWVEKVAANLLKHSYSEPFWSIKRAAPMVHQKSMLYGVTVIADRRVPYHHVDMDAARTMFIRHALIDGEWNAHHAFLKHNAQLLEEASAIEEKVRRRGLVVDEDALFDFYDARVPDNIGTGRHFDAWWKKKRHQSPDFLDFDPAKLIDASGADSSEAAFPDKWRQGSINYDLQYKFEPGDPFDGVTVLIPVPLLAGLEDTDFDWLVPGLREELVTELIRSLPKALRKTVVPAPEFAARAMEKLIPFEARLTEQLAEILRSFGGHGINATDFQPEALPAHLKMTFASIDRRGAITDHDKSLAELKKRRAGQITSSVAKATKKAETDSAKEWTADTLGTVPETVTTEIEGNHVDAFPALEATKDGVRVKVFPTKAAADASMVTATLAMLMRQIAVSPTQMTKGLPLRQRVAVDKYPHGGAAGLVEDARIAAIRDLMFAHGGPVRTPEEFDALLNKVKPDVPGAVRRAVVGIAGGVAEYINIAAELNKWSGPAIDDVKAQMAFLLPKNAITIHGMEHLQHLPRYLSAVQMRLDDMNHDPDRDADRQAVIDDVKTYLDAKLTRLPKGAARSKPVKEILWRIEELRVSLFAQRLGTSRPVSPRRIEKMVDKL</sequence>
<dbReference type="FunFam" id="3.40.50.300:FF:000575">
    <property type="entry name" value="ATP-dependent helicase hrpA"/>
    <property type="match status" value="1"/>
</dbReference>
<dbReference type="GO" id="GO:0016787">
    <property type="term" value="F:hydrolase activity"/>
    <property type="evidence" value="ECO:0007669"/>
    <property type="project" value="UniProtKB-KW"/>
</dbReference>
<dbReference type="PROSITE" id="PS51194">
    <property type="entry name" value="HELICASE_CTER"/>
    <property type="match status" value="1"/>
</dbReference>
<dbReference type="SUPFAM" id="SSF52540">
    <property type="entry name" value="P-loop containing nucleoside triphosphate hydrolases"/>
    <property type="match status" value="1"/>
</dbReference>
<dbReference type="Proteomes" id="UP000235836">
    <property type="component" value="Unassembled WGS sequence"/>
</dbReference>
<dbReference type="PANTHER" id="PTHR18934">
    <property type="entry name" value="ATP-DEPENDENT RNA HELICASE"/>
    <property type="match status" value="1"/>
</dbReference>
<evidence type="ECO:0000313" key="8">
    <source>
        <dbReference type="Proteomes" id="UP000235836"/>
    </source>
</evidence>
<accession>A0A2N6T4C0</accession>
<evidence type="ECO:0000259" key="5">
    <source>
        <dbReference type="PROSITE" id="PS51192"/>
    </source>
</evidence>
<dbReference type="InterPro" id="IPR001650">
    <property type="entry name" value="Helicase_C-like"/>
</dbReference>
<keyword evidence="8" id="KW-1185">Reference proteome</keyword>
<dbReference type="InterPro" id="IPR007502">
    <property type="entry name" value="Helicase-assoc_dom"/>
</dbReference>
<dbReference type="SMART" id="SM00487">
    <property type="entry name" value="DEXDc"/>
    <property type="match status" value="1"/>
</dbReference>
<evidence type="ECO:0000313" key="7">
    <source>
        <dbReference type="EMBL" id="PMC64171.1"/>
    </source>
</evidence>
<dbReference type="InterPro" id="IPR003593">
    <property type="entry name" value="AAA+_ATPase"/>
</dbReference>
<dbReference type="Pfam" id="PF21010">
    <property type="entry name" value="HA2_C"/>
    <property type="match status" value="1"/>
</dbReference>
<feature type="domain" description="Helicase ATP-binding" evidence="5">
    <location>
        <begin position="83"/>
        <end position="246"/>
    </location>
</feature>
<dbReference type="InterPro" id="IPR014001">
    <property type="entry name" value="Helicase_ATP-bd"/>
</dbReference>